<dbReference type="InterPro" id="IPR012340">
    <property type="entry name" value="NA-bd_OB-fold"/>
</dbReference>
<dbReference type="HOGENOM" id="CLU_169407_0_0_2"/>
<gene>
    <name evidence="1" type="ordered locus">TUZN_1568</name>
</gene>
<evidence type="ECO:0000313" key="1">
    <source>
        <dbReference type="EMBL" id="AEA13036.1"/>
    </source>
</evidence>
<sequence>MLLKETVRDIGRLEGPLSKIWLVGDAEAELEIPLDILNINLNKNNTLIINIDKNKDQDYKTKYDIYMWGILYNKNNDITYISIGGLIFKIKLNLPYNIGDKLYIGIKISS</sequence>
<proteinExistence type="predicted"/>
<dbReference type="STRING" id="999630.TUZN_1568"/>
<reference key="2">
    <citation type="submission" date="2011-03" db="EMBL/GenBank/DDBJ databases">
        <title>Complete genome sequence of the thermoacidophilic crenarchaeon Thermoproteus uzoniensis 768-20.</title>
        <authorList>
            <person name="Mardanov A.V."/>
            <person name="Gumerov V.M."/>
            <person name="Beletsky A.V."/>
            <person name="Prokofeva M.I."/>
            <person name="Bonch-Osmolovskaya E.A."/>
            <person name="Ravin N.V."/>
            <person name="Skryabin K.G."/>
        </authorList>
    </citation>
    <scope>NUCLEOTIDE SEQUENCE</scope>
    <source>
        <strain>768-20</strain>
    </source>
</reference>
<protein>
    <submittedName>
        <fullName evidence="1">Uncharacterized protein</fullName>
    </submittedName>
</protein>
<evidence type="ECO:0000313" key="2">
    <source>
        <dbReference type="Proteomes" id="UP000008138"/>
    </source>
</evidence>
<reference evidence="1 2" key="1">
    <citation type="journal article" date="2011" name="J. Bacteriol.">
        <title>Complete genome sequence of the thermoacidophilic crenarchaeon Thermoproteus uzoniensis 768-20.</title>
        <authorList>
            <person name="Mardanov A.V."/>
            <person name="Gumerov V.M."/>
            <person name="Beletsky A.V."/>
            <person name="Prokofeva M.I."/>
            <person name="Bonch-Osmolovskaya E.A."/>
            <person name="Ravin N.V."/>
            <person name="Skryabin K.G."/>
        </authorList>
    </citation>
    <scope>NUCLEOTIDE SEQUENCE [LARGE SCALE GENOMIC DNA]</scope>
    <source>
        <strain evidence="1 2">768-20</strain>
    </source>
</reference>
<name>F2L2I8_THEU7</name>
<accession>F2L2I8</accession>
<dbReference type="eggNOG" id="arCOG04271">
    <property type="taxonomic scope" value="Archaea"/>
</dbReference>
<dbReference type="Gene3D" id="2.40.50.140">
    <property type="entry name" value="Nucleic acid-binding proteins"/>
    <property type="match status" value="1"/>
</dbReference>
<dbReference type="EMBL" id="CP002590">
    <property type="protein sequence ID" value="AEA13036.1"/>
    <property type="molecule type" value="Genomic_DNA"/>
</dbReference>
<keyword evidence="2" id="KW-1185">Reference proteome</keyword>
<dbReference type="GeneID" id="10361089"/>
<dbReference type="Proteomes" id="UP000008138">
    <property type="component" value="Chromosome"/>
</dbReference>
<dbReference type="AlphaFoldDB" id="F2L2I8"/>
<dbReference type="KEGG" id="tuz:TUZN_1568"/>
<dbReference type="RefSeq" id="WP_013680371.1">
    <property type="nucleotide sequence ID" value="NC_015315.1"/>
</dbReference>
<dbReference type="OrthoDB" id="26752at2157"/>
<organism evidence="1 2">
    <name type="scientific">Thermoproteus uzoniensis (strain 768-20)</name>
    <dbReference type="NCBI Taxonomy" id="999630"/>
    <lineage>
        <taxon>Archaea</taxon>
        <taxon>Thermoproteota</taxon>
        <taxon>Thermoprotei</taxon>
        <taxon>Thermoproteales</taxon>
        <taxon>Thermoproteaceae</taxon>
        <taxon>Thermoproteus</taxon>
    </lineage>
</organism>